<feature type="domain" description="DUF5904" evidence="2">
    <location>
        <begin position="121"/>
        <end position="256"/>
    </location>
</feature>
<dbReference type="Pfam" id="PF19261">
    <property type="entry name" value="DUF5904"/>
    <property type="match status" value="1"/>
</dbReference>
<feature type="transmembrane region" description="Helical" evidence="1">
    <location>
        <begin position="234"/>
        <end position="254"/>
    </location>
</feature>
<reference evidence="3" key="1">
    <citation type="submission" date="2019-02" db="EMBL/GenBank/DDBJ databases">
        <authorList>
            <person name="Bachy C."/>
            <person name="Yung C.-M."/>
            <person name="Roux S."/>
            <person name="Sullivan M.B."/>
            <person name="Worden A.Z."/>
        </authorList>
    </citation>
    <scope>NUCLEOTIDE SEQUENCE</scope>
    <source>
        <strain evidence="3">BII-V2</strain>
    </source>
</reference>
<name>A0A7S6NYL9_9PHYC</name>
<organism evidence="3">
    <name type="scientific">Bathycoccus sp. RCC716 virus 2</name>
    <dbReference type="NCBI Taxonomy" id="2530039"/>
    <lineage>
        <taxon>Viruses</taxon>
        <taxon>Varidnaviria</taxon>
        <taxon>Bamfordvirae</taxon>
        <taxon>Nucleocytoviricota</taxon>
        <taxon>Megaviricetes</taxon>
        <taxon>Algavirales</taxon>
        <taxon>Phycodnaviridae</taxon>
        <taxon>Prasinovirus</taxon>
    </lineage>
</organism>
<accession>A0A7S6NYL9</accession>
<evidence type="ECO:0000313" key="3">
    <source>
        <dbReference type="EMBL" id="QOR60508.1"/>
    </source>
</evidence>
<feature type="transmembrane region" description="Helical" evidence="1">
    <location>
        <begin position="171"/>
        <end position="192"/>
    </location>
</feature>
<dbReference type="InterPro" id="IPR045360">
    <property type="entry name" value="DUF5904"/>
</dbReference>
<keyword evidence="1" id="KW-0812">Transmembrane</keyword>
<evidence type="ECO:0000259" key="2">
    <source>
        <dbReference type="Pfam" id="PF19261"/>
    </source>
</evidence>
<evidence type="ECO:0000256" key="1">
    <source>
        <dbReference type="SAM" id="Phobius"/>
    </source>
</evidence>
<keyword evidence="1" id="KW-1133">Transmembrane helix</keyword>
<keyword evidence="1" id="KW-0472">Membrane</keyword>
<sequence>MKKVMAAKKAAAKMAKRSAAAQSKMQGMAAKGQAMAAQAQGAIGSAKAQGQALAAQAQGAVAKIHVPADVPPRVNAAPAPALAQPVIKSEPTVSMSAIPMQQTAAAVDPKMAAAIQKFKNGKIEMEIGYPQVGLTIVLGIFYIAITALGIQTYNKCEAIQDSQKFKNLKMFLSHTMAVAITIPAVLLVTKFAKNEGGIFTLMYAIMGITGSGIALDIMRQPDCKDAVKKDEKNFAIASLVLFILLFLTGGYFTMKKYPGIGQTAKAAGAAAVAGIKRA</sequence>
<protein>
    <recommendedName>
        <fullName evidence="2">DUF5904 domain-containing protein</fullName>
    </recommendedName>
</protein>
<dbReference type="EMBL" id="MK522038">
    <property type="protein sequence ID" value="QOR60508.1"/>
    <property type="molecule type" value="Genomic_DNA"/>
</dbReference>
<feature type="transmembrane region" description="Helical" evidence="1">
    <location>
        <begin position="198"/>
        <end position="218"/>
    </location>
</feature>
<proteinExistence type="predicted"/>
<feature type="transmembrane region" description="Helical" evidence="1">
    <location>
        <begin position="127"/>
        <end position="150"/>
    </location>
</feature>